<feature type="region of interest" description="Disordered" evidence="1">
    <location>
        <begin position="103"/>
        <end position="126"/>
    </location>
</feature>
<accession>A0A9D3UGI6</accession>
<dbReference type="PANTHER" id="PTHR33021:SF499">
    <property type="entry name" value="OS12G0150500 PROTEIN"/>
    <property type="match status" value="1"/>
</dbReference>
<feature type="signal peptide" evidence="2">
    <location>
        <begin position="1"/>
        <end position="22"/>
    </location>
</feature>
<evidence type="ECO:0000313" key="4">
    <source>
        <dbReference type="EMBL" id="KAH1040200.1"/>
    </source>
</evidence>
<dbReference type="CDD" id="cd04216">
    <property type="entry name" value="Phytocyanin"/>
    <property type="match status" value="1"/>
</dbReference>
<dbReference type="PROSITE" id="PS51485">
    <property type="entry name" value="PHYTOCYANIN"/>
    <property type="match status" value="1"/>
</dbReference>
<keyword evidence="5" id="KW-1185">Reference proteome</keyword>
<dbReference type="GO" id="GO:0009055">
    <property type="term" value="F:electron transfer activity"/>
    <property type="evidence" value="ECO:0007669"/>
    <property type="project" value="InterPro"/>
</dbReference>
<dbReference type="Pfam" id="PF02298">
    <property type="entry name" value="Cu_bind_like"/>
    <property type="match status" value="1"/>
</dbReference>
<organism evidence="4 5">
    <name type="scientific">Gossypium stocksii</name>
    <dbReference type="NCBI Taxonomy" id="47602"/>
    <lineage>
        <taxon>Eukaryota</taxon>
        <taxon>Viridiplantae</taxon>
        <taxon>Streptophyta</taxon>
        <taxon>Embryophyta</taxon>
        <taxon>Tracheophyta</taxon>
        <taxon>Spermatophyta</taxon>
        <taxon>Magnoliopsida</taxon>
        <taxon>eudicotyledons</taxon>
        <taxon>Gunneridae</taxon>
        <taxon>Pentapetalae</taxon>
        <taxon>rosids</taxon>
        <taxon>malvids</taxon>
        <taxon>Malvales</taxon>
        <taxon>Malvaceae</taxon>
        <taxon>Malvoideae</taxon>
        <taxon>Gossypium</taxon>
    </lineage>
</organism>
<evidence type="ECO:0000259" key="3">
    <source>
        <dbReference type="PROSITE" id="PS51485"/>
    </source>
</evidence>
<evidence type="ECO:0000256" key="1">
    <source>
        <dbReference type="SAM" id="MobiDB-lite"/>
    </source>
</evidence>
<feature type="compositionally biased region" description="Low complexity" evidence="1">
    <location>
        <begin position="117"/>
        <end position="126"/>
    </location>
</feature>
<dbReference type="InterPro" id="IPR008972">
    <property type="entry name" value="Cupredoxin"/>
</dbReference>
<evidence type="ECO:0000256" key="2">
    <source>
        <dbReference type="SAM" id="SignalP"/>
    </source>
</evidence>
<protein>
    <recommendedName>
        <fullName evidence="3">Phytocyanin domain-containing protein</fullName>
    </recommendedName>
</protein>
<dbReference type="InterPro" id="IPR003245">
    <property type="entry name" value="Phytocyanin_dom"/>
</dbReference>
<dbReference type="GO" id="GO:0005886">
    <property type="term" value="C:plasma membrane"/>
    <property type="evidence" value="ECO:0007669"/>
    <property type="project" value="TreeGrafter"/>
</dbReference>
<evidence type="ECO:0000313" key="5">
    <source>
        <dbReference type="Proteomes" id="UP000828251"/>
    </source>
</evidence>
<dbReference type="InterPro" id="IPR039391">
    <property type="entry name" value="Phytocyanin-like"/>
</dbReference>
<dbReference type="EMBL" id="JAIQCV010000012">
    <property type="protein sequence ID" value="KAH1040200.1"/>
    <property type="molecule type" value="Genomic_DNA"/>
</dbReference>
<name>A0A9D3UGI6_9ROSI</name>
<proteinExistence type="predicted"/>
<gene>
    <name evidence="4" type="ORF">J1N35_041943</name>
</gene>
<dbReference type="SUPFAM" id="SSF49503">
    <property type="entry name" value="Cupredoxins"/>
    <property type="match status" value="1"/>
</dbReference>
<feature type="chain" id="PRO_5039391432" description="Phytocyanin domain-containing protein" evidence="2">
    <location>
        <begin position="23"/>
        <end position="126"/>
    </location>
</feature>
<dbReference type="OrthoDB" id="687020at2759"/>
<sequence>MAVQRALVCLAAIAMLFQLAMAANHTVGAPGGSWDTSTDLQAWAVSQTFSVGDNLSLFKYTTNHDVLEVTKANYDSCGTRKRYFICGTAGHCGQGMKLEVDTTAAAANSPKSPPRTPSGGSPSKIV</sequence>
<keyword evidence="2" id="KW-0732">Signal</keyword>
<dbReference type="PANTHER" id="PTHR33021">
    <property type="entry name" value="BLUE COPPER PROTEIN"/>
    <property type="match status" value="1"/>
</dbReference>
<feature type="domain" description="Phytocyanin" evidence="3">
    <location>
        <begin position="23"/>
        <end position="126"/>
    </location>
</feature>
<dbReference type="AlphaFoldDB" id="A0A9D3UGI6"/>
<reference evidence="4 5" key="1">
    <citation type="journal article" date="2021" name="Plant Biotechnol. J.">
        <title>Multi-omics assisted identification of the key and species-specific regulatory components of drought-tolerant mechanisms in Gossypium stocksii.</title>
        <authorList>
            <person name="Yu D."/>
            <person name="Ke L."/>
            <person name="Zhang D."/>
            <person name="Wu Y."/>
            <person name="Sun Y."/>
            <person name="Mei J."/>
            <person name="Sun J."/>
            <person name="Sun Y."/>
        </authorList>
    </citation>
    <scope>NUCLEOTIDE SEQUENCE [LARGE SCALE GENOMIC DNA]</scope>
    <source>
        <strain evidence="5">cv. E1</strain>
        <tissue evidence="4">Leaf</tissue>
    </source>
</reference>
<dbReference type="Proteomes" id="UP000828251">
    <property type="component" value="Unassembled WGS sequence"/>
</dbReference>
<comment type="caution">
    <text evidence="4">The sequence shown here is derived from an EMBL/GenBank/DDBJ whole genome shotgun (WGS) entry which is preliminary data.</text>
</comment>
<dbReference type="Gene3D" id="2.60.40.420">
    <property type="entry name" value="Cupredoxins - blue copper proteins"/>
    <property type="match status" value="2"/>
</dbReference>